<dbReference type="EMBL" id="PQ015378">
    <property type="protein sequence ID" value="XDJ14569.1"/>
    <property type="molecule type" value="Genomic_DNA"/>
</dbReference>
<accession>A0AB39CCL4</accession>
<sequence>MTEQTKIVEANVESRAELIAAVNAVRTDAKAEATVSAAVDVAITGTVLAVEAAVLTGGMGSVVELNQELGKSWAETVNS</sequence>
<reference evidence="1" key="1">
    <citation type="submission" date="2024-07" db="EMBL/GenBank/DDBJ databases">
        <authorList>
            <person name="Bringhurst R.M."/>
            <person name="Homer T.E."/>
        </authorList>
    </citation>
    <scope>NUCLEOTIDE SEQUENCE</scope>
</reference>
<protein>
    <submittedName>
        <fullName evidence="1">Uncharacterized protein</fullName>
    </submittedName>
</protein>
<organism evidence="1">
    <name type="scientific">Pseudomonas phage RVTF4</name>
    <dbReference type="NCBI Taxonomy" id="3236931"/>
    <lineage>
        <taxon>Viruses</taxon>
    </lineage>
</organism>
<evidence type="ECO:0000313" key="1">
    <source>
        <dbReference type="EMBL" id="XDJ14569.1"/>
    </source>
</evidence>
<name>A0AB39CCL4_9VIRU</name>
<proteinExistence type="predicted"/>